<dbReference type="InterPro" id="IPR023170">
    <property type="entry name" value="HhH_base_excis_C"/>
</dbReference>
<dbReference type="SUPFAM" id="SSF48150">
    <property type="entry name" value="DNA-glycosylase"/>
    <property type="match status" value="1"/>
</dbReference>
<dbReference type="GO" id="GO:0051539">
    <property type="term" value="F:4 iron, 4 sulfur cluster binding"/>
    <property type="evidence" value="ECO:0007669"/>
    <property type="project" value="UniProtKB-KW"/>
</dbReference>
<reference evidence="12 13" key="1">
    <citation type="submission" date="2013-08" db="EMBL/GenBank/DDBJ databases">
        <title>Flavobacterium limnosediminis JC2902 genome sequencing.</title>
        <authorList>
            <person name="Lee K."/>
            <person name="Yi H."/>
            <person name="Park S."/>
            <person name="Chun J."/>
        </authorList>
    </citation>
    <scope>NUCLEOTIDE SEQUENCE [LARGE SCALE GENOMIC DNA]</scope>
    <source>
        <strain evidence="12 13">JC2902</strain>
    </source>
</reference>
<dbReference type="EMBL" id="AVGG01000031">
    <property type="protein sequence ID" value="ESU25344.1"/>
    <property type="molecule type" value="Genomic_DNA"/>
</dbReference>
<comment type="caution">
    <text evidence="12">The sequence shown here is derived from an EMBL/GenBank/DDBJ whole genome shotgun (WGS) entry which is preliminary data.</text>
</comment>
<dbReference type="InterPro" id="IPR000445">
    <property type="entry name" value="HhH_motif"/>
</dbReference>
<evidence type="ECO:0000256" key="1">
    <source>
        <dbReference type="ARBA" id="ARBA00001966"/>
    </source>
</evidence>
<accession>V6SFW4</accession>
<dbReference type="Proteomes" id="UP000018004">
    <property type="component" value="Unassembled WGS sequence"/>
</dbReference>
<dbReference type="GO" id="GO:0140078">
    <property type="term" value="F:class I DNA-(apurinic or apyrimidinic site) endonuclease activity"/>
    <property type="evidence" value="ECO:0007669"/>
    <property type="project" value="UniProtKB-EC"/>
</dbReference>
<sequence length="213" mass="23946">MNLFEEQIDWAANLEPLLEKYKGKKHPLEYQNVYQLMVMVILSAQDSDANINKIAPALFEVYPNLESLSVSNTDALIPHISKVRNFGTKASWIIEIAQLLKEDKNIPKTMESLVALKGIGRKSANVIMREASIPSEGIIADLHVIRVAPRIGLISESKDGNKVEKQLMQVLPKEIWVEIGMSISFLGREICRPTNPKCPECPINSNCNYFNNL</sequence>
<dbReference type="PANTHER" id="PTHR10359:SF18">
    <property type="entry name" value="ENDONUCLEASE III"/>
    <property type="match status" value="1"/>
</dbReference>
<dbReference type="InterPro" id="IPR004035">
    <property type="entry name" value="Endouclease-III_FeS-bd_BS"/>
</dbReference>
<dbReference type="RefSeq" id="WP_023580683.1">
    <property type="nucleotide sequence ID" value="NZ_AVGG01000031.1"/>
</dbReference>
<keyword evidence="12" id="KW-0456">Lyase</keyword>
<dbReference type="Pfam" id="PF00730">
    <property type="entry name" value="HhH-GPD"/>
    <property type="match status" value="1"/>
</dbReference>
<keyword evidence="4" id="KW-0479">Metal-binding</keyword>
<dbReference type="SMART" id="SM00525">
    <property type="entry name" value="FES"/>
    <property type="match status" value="1"/>
</dbReference>
<feature type="domain" description="HhH-GPD" evidence="11">
    <location>
        <begin position="42"/>
        <end position="189"/>
    </location>
</feature>
<keyword evidence="9" id="KW-0234">DNA repair</keyword>
<evidence type="ECO:0000313" key="13">
    <source>
        <dbReference type="Proteomes" id="UP000018004"/>
    </source>
</evidence>
<keyword evidence="13" id="KW-1185">Reference proteome</keyword>
<proteinExistence type="inferred from homology"/>
<dbReference type="Pfam" id="PF00633">
    <property type="entry name" value="HHH"/>
    <property type="match status" value="1"/>
</dbReference>
<dbReference type="PROSITE" id="PS00764">
    <property type="entry name" value="ENDONUCLEASE_III_1"/>
    <property type="match status" value="1"/>
</dbReference>
<dbReference type="Gene3D" id="1.10.340.30">
    <property type="entry name" value="Hypothetical protein, domain 2"/>
    <property type="match status" value="1"/>
</dbReference>
<evidence type="ECO:0000259" key="11">
    <source>
        <dbReference type="SMART" id="SM00478"/>
    </source>
</evidence>
<dbReference type="PANTHER" id="PTHR10359">
    <property type="entry name" value="A/G-SPECIFIC ADENINE GLYCOSYLASE/ENDONUCLEASE III"/>
    <property type="match status" value="1"/>
</dbReference>
<organism evidence="12 13">
    <name type="scientific">Flavobacterium limnosediminis JC2902</name>
    <dbReference type="NCBI Taxonomy" id="1341181"/>
    <lineage>
        <taxon>Bacteria</taxon>
        <taxon>Pseudomonadati</taxon>
        <taxon>Bacteroidota</taxon>
        <taxon>Flavobacteriia</taxon>
        <taxon>Flavobacteriales</taxon>
        <taxon>Flavobacteriaceae</taxon>
        <taxon>Flavobacterium</taxon>
    </lineage>
</organism>
<dbReference type="GO" id="GO:0003677">
    <property type="term" value="F:DNA binding"/>
    <property type="evidence" value="ECO:0007669"/>
    <property type="project" value="InterPro"/>
</dbReference>
<evidence type="ECO:0000313" key="12">
    <source>
        <dbReference type="EMBL" id="ESU25344.1"/>
    </source>
</evidence>
<dbReference type="OrthoDB" id="9800977at2"/>
<dbReference type="GO" id="GO:0046872">
    <property type="term" value="F:metal ion binding"/>
    <property type="evidence" value="ECO:0007669"/>
    <property type="project" value="UniProtKB-KW"/>
</dbReference>
<keyword evidence="7" id="KW-0408">Iron</keyword>
<dbReference type="InterPro" id="IPR003651">
    <property type="entry name" value="Endonuclease3_FeS-loop_motif"/>
</dbReference>
<gene>
    <name evidence="12" type="ORF">FLJC2902T_31520</name>
</gene>
<keyword evidence="3" id="KW-0004">4Fe-4S</keyword>
<evidence type="ECO:0000256" key="5">
    <source>
        <dbReference type="ARBA" id="ARBA00022763"/>
    </source>
</evidence>
<evidence type="ECO:0000256" key="3">
    <source>
        <dbReference type="ARBA" id="ARBA00022485"/>
    </source>
</evidence>
<dbReference type="Gene3D" id="1.10.1670.10">
    <property type="entry name" value="Helix-hairpin-Helix base-excision DNA repair enzymes (C-terminal)"/>
    <property type="match status" value="1"/>
</dbReference>
<dbReference type="AlphaFoldDB" id="V6SFW4"/>
<keyword evidence="6" id="KW-0378">Hydrolase</keyword>
<dbReference type="CDD" id="cd00056">
    <property type="entry name" value="ENDO3c"/>
    <property type="match status" value="1"/>
</dbReference>
<keyword evidence="10" id="KW-0326">Glycosidase</keyword>
<keyword evidence="5" id="KW-0227">DNA damage</keyword>
<evidence type="ECO:0000256" key="8">
    <source>
        <dbReference type="ARBA" id="ARBA00023014"/>
    </source>
</evidence>
<keyword evidence="8" id="KW-0411">Iron-sulfur</keyword>
<evidence type="ECO:0000256" key="9">
    <source>
        <dbReference type="ARBA" id="ARBA00023204"/>
    </source>
</evidence>
<comment type="cofactor">
    <cofactor evidence="1">
        <name>[4Fe-4S] cluster</name>
        <dbReference type="ChEBI" id="CHEBI:49883"/>
    </cofactor>
</comment>
<evidence type="ECO:0000256" key="4">
    <source>
        <dbReference type="ARBA" id="ARBA00022723"/>
    </source>
</evidence>
<dbReference type="InterPro" id="IPR003265">
    <property type="entry name" value="HhH-GPD_domain"/>
</dbReference>
<dbReference type="eggNOG" id="COG0177">
    <property type="taxonomic scope" value="Bacteria"/>
</dbReference>
<evidence type="ECO:0000256" key="6">
    <source>
        <dbReference type="ARBA" id="ARBA00022801"/>
    </source>
</evidence>
<name>V6SFW4_9FLAO</name>
<protein>
    <submittedName>
        <fullName evidence="12">DNA-(Apurinic or apyrimidinic site) lyase</fullName>
        <ecNumber evidence="12">4.2.99.18</ecNumber>
    </submittedName>
</protein>
<dbReference type="GO" id="GO:0019104">
    <property type="term" value="F:DNA N-glycosylase activity"/>
    <property type="evidence" value="ECO:0007669"/>
    <property type="project" value="UniProtKB-ARBA"/>
</dbReference>
<evidence type="ECO:0000256" key="7">
    <source>
        <dbReference type="ARBA" id="ARBA00023004"/>
    </source>
</evidence>
<dbReference type="SMART" id="SM00478">
    <property type="entry name" value="ENDO3c"/>
    <property type="match status" value="1"/>
</dbReference>
<dbReference type="InterPro" id="IPR011257">
    <property type="entry name" value="DNA_glycosylase"/>
</dbReference>
<dbReference type="PATRIC" id="fig|1341181.4.peg.3098"/>
<comment type="similarity">
    <text evidence="2">Belongs to the Nth/MutY family.</text>
</comment>
<dbReference type="PIRSF" id="PIRSF001435">
    <property type="entry name" value="Nth"/>
    <property type="match status" value="1"/>
</dbReference>
<dbReference type="EC" id="4.2.99.18" evidence="12"/>
<dbReference type="STRING" id="1341181.FLJC2902T_31520"/>
<evidence type="ECO:0000256" key="2">
    <source>
        <dbReference type="ARBA" id="ARBA00008343"/>
    </source>
</evidence>
<evidence type="ECO:0000256" key="10">
    <source>
        <dbReference type="ARBA" id="ARBA00023295"/>
    </source>
</evidence>
<dbReference type="GO" id="GO:0006285">
    <property type="term" value="P:base-excision repair, AP site formation"/>
    <property type="evidence" value="ECO:0007669"/>
    <property type="project" value="TreeGrafter"/>
</dbReference>